<protein>
    <recommendedName>
        <fullName evidence="5">Galactose oxidase</fullName>
    </recommendedName>
</protein>
<evidence type="ECO:0000313" key="3">
    <source>
        <dbReference type="EMBL" id="PJZ91736.1"/>
    </source>
</evidence>
<keyword evidence="4" id="KW-1185">Reference proteome</keyword>
<gene>
    <name evidence="2" type="ORF">CH379_012485</name>
    <name evidence="3" type="ORF">CH379_17015</name>
</gene>
<dbReference type="Proteomes" id="UP000232122">
    <property type="component" value="Unassembled WGS sequence"/>
</dbReference>
<dbReference type="SUPFAM" id="SSF50939">
    <property type="entry name" value="Sialidases"/>
    <property type="match status" value="1"/>
</dbReference>
<evidence type="ECO:0000256" key="1">
    <source>
        <dbReference type="SAM" id="SignalP"/>
    </source>
</evidence>
<dbReference type="AlphaFoldDB" id="A0A2N0B5E0"/>
<evidence type="ECO:0008006" key="5">
    <source>
        <dbReference type="Google" id="ProtNLM"/>
    </source>
</evidence>
<feature type="signal peptide" evidence="1">
    <location>
        <begin position="1"/>
        <end position="19"/>
    </location>
</feature>
<accession>A0A2N0B5E0</accession>
<dbReference type="EMBL" id="NPEF01000224">
    <property type="protein sequence ID" value="PJZ91736.1"/>
    <property type="molecule type" value="Genomic_DNA"/>
</dbReference>
<reference evidence="2 4" key="2">
    <citation type="journal article" date="2018" name="Microb. Genom.">
        <title>Deciphering the unexplored Leptospira diversity from soils uncovers genomic evolution to virulence.</title>
        <authorList>
            <person name="Thibeaux R."/>
            <person name="Iraola G."/>
            <person name="Ferres I."/>
            <person name="Bierque E."/>
            <person name="Girault D."/>
            <person name="Soupe-Gilbert M.E."/>
            <person name="Picardeau M."/>
            <person name="Goarant C."/>
        </authorList>
    </citation>
    <scope>NUCLEOTIDE SEQUENCE [LARGE SCALE GENOMIC DNA]</scope>
    <source>
        <strain evidence="2 4">ATI7-C-A5</strain>
    </source>
</reference>
<dbReference type="EMBL" id="NPEF02000014">
    <property type="protein sequence ID" value="MDV6236445.1"/>
    <property type="molecule type" value="Genomic_DNA"/>
</dbReference>
<dbReference type="InterPro" id="IPR036278">
    <property type="entry name" value="Sialidase_sf"/>
</dbReference>
<name>A0A2N0B5E0_9LEPT</name>
<proteinExistence type="predicted"/>
<accession>A0A2N0BL87</accession>
<evidence type="ECO:0000313" key="2">
    <source>
        <dbReference type="EMBL" id="MDV6236445.1"/>
    </source>
</evidence>
<feature type="chain" id="PRO_5044577151" description="Galactose oxidase" evidence="1">
    <location>
        <begin position="20"/>
        <end position="392"/>
    </location>
</feature>
<keyword evidence="1" id="KW-0732">Signal</keyword>
<reference evidence="3" key="1">
    <citation type="submission" date="2017-07" db="EMBL/GenBank/DDBJ databases">
        <title>Leptospira spp. isolated from tropical soils.</title>
        <authorList>
            <person name="Thibeaux R."/>
            <person name="Iraola G."/>
            <person name="Ferres I."/>
            <person name="Bierque E."/>
            <person name="Girault D."/>
            <person name="Soupe-Gilbert M.-E."/>
            <person name="Picardeau M."/>
            <person name="Goarant C."/>
        </authorList>
    </citation>
    <scope>NUCLEOTIDE SEQUENCE [LARGE SCALE GENOMIC DNA]</scope>
    <source>
        <strain evidence="3">ATI7-C-A5</strain>
    </source>
</reference>
<dbReference type="RefSeq" id="WP_100746766.1">
    <property type="nucleotide sequence ID" value="NZ_NPEF02000014.1"/>
</dbReference>
<comment type="caution">
    <text evidence="3">The sequence shown here is derived from an EMBL/GenBank/DDBJ whole genome shotgun (WGS) entry which is preliminary data.</text>
</comment>
<evidence type="ECO:0000313" key="4">
    <source>
        <dbReference type="Proteomes" id="UP000232122"/>
    </source>
</evidence>
<dbReference type="OrthoDB" id="321212at2"/>
<reference evidence="2" key="3">
    <citation type="submission" date="2023-10" db="EMBL/GenBank/DDBJ databases">
        <authorList>
            <person name="Picardeau M."/>
            <person name="Thibeaux R."/>
        </authorList>
    </citation>
    <scope>NUCLEOTIDE SEQUENCE</scope>
    <source>
        <strain evidence="2">ATI7-C-A5</strain>
    </source>
</reference>
<sequence>MKKGILFFFLTVFFSCAEASKFSLDTSNPLAILGQFGWSYLGLVPASPTARFVAVGEACSSWLSQDAITWTYSKTRFPGCIDGAIQDVAYDGIGTWTAVGSKDANGSCGLWYSTDEGETWAQANCDPLVLWSGAPVTKQLFAVTYGGGKFWAVGPHNGASTSDEFFGQYSSDGISWTSIAIEDGSTYEGADYYDSASFDSVNSKIYFGGQHQVNSEVAELNSSTLASSSVSISMPSYINRVLALRSGQLLVYGSDNYLAPTIGKVKMGSSLASLSGVMDTAVTSDIQSAIEGSDKIVIFGDQCAIDYYEFSAAVWHPTGASPPPEMSNCSRLNWMSSAYNSALGLFVAGAKVTGSVPTAFAYSATGIPSDWTVLTQPDAGSPGPGILGIATH</sequence>
<organism evidence="3">
    <name type="scientific">Leptospira ellisii</name>
    <dbReference type="NCBI Taxonomy" id="2023197"/>
    <lineage>
        <taxon>Bacteria</taxon>
        <taxon>Pseudomonadati</taxon>
        <taxon>Spirochaetota</taxon>
        <taxon>Spirochaetia</taxon>
        <taxon>Leptospirales</taxon>
        <taxon>Leptospiraceae</taxon>
        <taxon>Leptospira</taxon>
    </lineage>
</organism>
<dbReference type="PROSITE" id="PS51257">
    <property type="entry name" value="PROKAR_LIPOPROTEIN"/>
    <property type="match status" value="1"/>
</dbReference>